<name>A0A6J8EBF4_MYTCO</name>
<dbReference type="Proteomes" id="UP000507470">
    <property type="component" value="Unassembled WGS sequence"/>
</dbReference>
<feature type="domain" description="KIN17 C2H2-type zinc finger" evidence="1">
    <location>
        <begin position="26"/>
        <end position="55"/>
    </location>
</feature>
<gene>
    <name evidence="2" type="ORF">MCOR_49812</name>
</gene>
<keyword evidence="3" id="KW-1185">Reference proteome</keyword>
<evidence type="ECO:0000313" key="2">
    <source>
        <dbReference type="EMBL" id="CAC5417293.1"/>
    </source>
</evidence>
<proteinExistence type="predicted"/>
<dbReference type="GO" id="GO:0005634">
    <property type="term" value="C:nucleus"/>
    <property type="evidence" value="ECO:0007669"/>
    <property type="project" value="TreeGrafter"/>
</dbReference>
<reference evidence="2 3" key="1">
    <citation type="submission" date="2020-06" db="EMBL/GenBank/DDBJ databases">
        <authorList>
            <person name="Li R."/>
            <person name="Bekaert M."/>
        </authorList>
    </citation>
    <scope>NUCLEOTIDE SEQUENCE [LARGE SCALE GENOMIC DNA]</scope>
    <source>
        <strain evidence="3">wild</strain>
    </source>
</reference>
<dbReference type="GO" id="GO:0006260">
    <property type="term" value="P:DNA replication"/>
    <property type="evidence" value="ECO:0007669"/>
    <property type="project" value="TreeGrafter"/>
</dbReference>
<dbReference type="InterPro" id="IPR056767">
    <property type="entry name" value="C2H2-Znf_KIN17"/>
</dbReference>
<sequence>MGKEKAGFLSPKAIANRIKSKGLQKLRWYCQMCQKQCRDENGFKCHTMSESHQRQLLLFAESPDKYIDSFSE</sequence>
<dbReference type="Pfam" id="PF25095">
    <property type="entry name" value="C2H2-zf_KIN17"/>
    <property type="match status" value="1"/>
</dbReference>
<dbReference type="OrthoDB" id="10266249at2759"/>
<dbReference type="InterPro" id="IPR036236">
    <property type="entry name" value="Znf_C2H2_sf"/>
</dbReference>
<dbReference type="GO" id="GO:0003690">
    <property type="term" value="F:double-stranded DNA binding"/>
    <property type="evidence" value="ECO:0007669"/>
    <property type="project" value="TreeGrafter"/>
</dbReference>
<organism evidence="2 3">
    <name type="scientific">Mytilus coruscus</name>
    <name type="common">Sea mussel</name>
    <dbReference type="NCBI Taxonomy" id="42192"/>
    <lineage>
        <taxon>Eukaryota</taxon>
        <taxon>Metazoa</taxon>
        <taxon>Spiralia</taxon>
        <taxon>Lophotrochozoa</taxon>
        <taxon>Mollusca</taxon>
        <taxon>Bivalvia</taxon>
        <taxon>Autobranchia</taxon>
        <taxon>Pteriomorphia</taxon>
        <taxon>Mytilida</taxon>
        <taxon>Mytiloidea</taxon>
        <taxon>Mytilidae</taxon>
        <taxon>Mytilinae</taxon>
        <taxon>Mytilus</taxon>
    </lineage>
</organism>
<dbReference type="AlphaFoldDB" id="A0A6J8EBF4"/>
<dbReference type="InterPro" id="IPR037321">
    <property type="entry name" value="KIN17-like"/>
</dbReference>
<dbReference type="GO" id="GO:0006974">
    <property type="term" value="P:DNA damage response"/>
    <property type="evidence" value="ECO:0007669"/>
    <property type="project" value="TreeGrafter"/>
</dbReference>
<accession>A0A6J8EBF4</accession>
<evidence type="ECO:0000313" key="3">
    <source>
        <dbReference type="Proteomes" id="UP000507470"/>
    </source>
</evidence>
<dbReference type="SUPFAM" id="SSF57667">
    <property type="entry name" value="beta-beta-alpha zinc fingers"/>
    <property type="match status" value="1"/>
</dbReference>
<dbReference type="PANTHER" id="PTHR12805">
    <property type="entry name" value="KIN17 KIN, ANTIGENIC DETERMINANT OF RECA PROTEIN HOMOLOG"/>
    <property type="match status" value="1"/>
</dbReference>
<protein>
    <recommendedName>
        <fullName evidence="1">KIN17 C2H2-type zinc finger domain-containing protein</fullName>
    </recommendedName>
</protein>
<dbReference type="EMBL" id="CACVKT020008734">
    <property type="protein sequence ID" value="CAC5417293.1"/>
    <property type="molecule type" value="Genomic_DNA"/>
</dbReference>
<evidence type="ECO:0000259" key="1">
    <source>
        <dbReference type="Pfam" id="PF25095"/>
    </source>
</evidence>
<dbReference type="PANTHER" id="PTHR12805:SF0">
    <property type="entry name" value="DNA_RNA-BINDING PROTEIN KIN17"/>
    <property type="match status" value="1"/>
</dbReference>